<evidence type="ECO:0000256" key="3">
    <source>
        <dbReference type="SAM" id="SignalP"/>
    </source>
</evidence>
<dbReference type="InterPro" id="IPR036844">
    <property type="entry name" value="Hint_dom_sf"/>
</dbReference>
<dbReference type="Proteomes" id="UP000642748">
    <property type="component" value="Unassembled WGS sequence"/>
</dbReference>
<feature type="compositionally biased region" description="Low complexity" evidence="2">
    <location>
        <begin position="2810"/>
        <end position="2819"/>
    </location>
</feature>
<dbReference type="InterPro" id="IPR050708">
    <property type="entry name" value="T6SS_VgrG/RHS"/>
</dbReference>
<feature type="region of interest" description="Disordered" evidence="2">
    <location>
        <begin position="2795"/>
        <end position="2819"/>
    </location>
</feature>
<comment type="caution">
    <text evidence="5">The sequence shown here is derived from an EMBL/GenBank/DDBJ whole genome shotgun (WGS) entry which is preliminary data.</text>
</comment>
<proteinExistence type="predicted"/>
<feature type="chain" id="PRO_5035174149" description="Hint domain-containing protein" evidence="3">
    <location>
        <begin position="39"/>
        <end position="3055"/>
    </location>
</feature>
<dbReference type="InterPro" id="IPR006530">
    <property type="entry name" value="YD"/>
</dbReference>
<feature type="compositionally biased region" description="Low complexity" evidence="2">
    <location>
        <begin position="44"/>
        <end position="53"/>
    </location>
</feature>
<evidence type="ECO:0000256" key="1">
    <source>
        <dbReference type="ARBA" id="ARBA00022737"/>
    </source>
</evidence>
<dbReference type="InterPro" id="IPR056823">
    <property type="entry name" value="TEN-like_YD-shell"/>
</dbReference>
<feature type="region of interest" description="Disordered" evidence="2">
    <location>
        <begin position="37"/>
        <end position="87"/>
    </location>
</feature>
<evidence type="ECO:0000259" key="4">
    <source>
        <dbReference type="SMART" id="SM00306"/>
    </source>
</evidence>
<dbReference type="PANTHER" id="PTHR32305">
    <property type="match status" value="1"/>
</dbReference>
<keyword evidence="6" id="KW-1185">Reference proteome</keyword>
<feature type="compositionally biased region" description="Low complexity" evidence="2">
    <location>
        <begin position="64"/>
        <end position="73"/>
    </location>
</feature>
<dbReference type="CDD" id="cd00081">
    <property type="entry name" value="Hint"/>
    <property type="match status" value="1"/>
</dbReference>
<reference evidence="5" key="1">
    <citation type="submission" date="2021-01" db="EMBL/GenBank/DDBJ databases">
        <title>Whole genome shotgun sequence of Rugosimonospora africana NBRC 104875.</title>
        <authorList>
            <person name="Komaki H."/>
            <person name="Tamura T."/>
        </authorList>
    </citation>
    <scope>NUCLEOTIDE SEQUENCE</scope>
    <source>
        <strain evidence="5">NBRC 104875</strain>
    </source>
</reference>
<accession>A0A8J3VRH2</accession>
<feature type="region of interest" description="Disordered" evidence="2">
    <location>
        <begin position="2399"/>
        <end position="2431"/>
    </location>
</feature>
<gene>
    <name evidence="5" type="ORF">Raf01_36930</name>
</gene>
<name>A0A8J3VRH2_9ACTN</name>
<dbReference type="GO" id="GO:0005975">
    <property type="term" value="P:carbohydrate metabolic process"/>
    <property type="evidence" value="ECO:0007669"/>
    <property type="project" value="UniProtKB-ARBA"/>
</dbReference>
<dbReference type="NCBIfam" id="NF033679">
    <property type="entry name" value="DNRLRE_dom"/>
    <property type="match status" value="2"/>
</dbReference>
<dbReference type="InterPro" id="IPR003587">
    <property type="entry name" value="Hint_dom_N"/>
</dbReference>
<dbReference type="NCBIfam" id="TIGR01643">
    <property type="entry name" value="YD_repeat_2x"/>
    <property type="match status" value="3"/>
</dbReference>
<dbReference type="EMBL" id="BONZ01000034">
    <property type="protein sequence ID" value="GIH15521.1"/>
    <property type="molecule type" value="Genomic_DNA"/>
</dbReference>
<keyword evidence="1" id="KW-0677">Repeat</keyword>
<dbReference type="Pfam" id="PF25023">
    <property type="entry name" value="TEN_YD-shell"/>
    <property type="match status" value="1"/>
</dbReference>
<dbReference type="Pfam" id="PF07591">
    <property type="entry name" value="PT-HINT"/>
    <property type="match status" value="1"/>
</dbReference>
<dbReference type="Pfam" id="PF05593">
    <property type="entry name" value="RHS_repeat"/>
    <property type="match status" value="2"/>
</dbReference>
<evidence type="ECO:0000256" key="2">
    <source>
        <dbReference type="SAM" id="MobiDB-lite"/>
    </source>
</evidence>
<dbReference type="Gene3D" id="2.60.40.10">
    <property type="entry name" value="Immunoglobulins"/>
    <property type="match status" value="1"/>
</dbReference>
<feature type="region of interest" description="Disordered" evidence="2">
    <location>
        <begin position="2292"/>
        <end position="2322"/>
    </location>
</feature>
<keyword evidence="3" id="KW-0732">Signal</keyword>
<feature type="domain" description="Hint" evidence="4">
    <location>
        <begin position="2779"/>
        <end position="2879"/>
    </location>
</feature>
<dbReference type="SUPFAM" id="SSF51294">
    <property type="entry name" value="Hedgehog/intein (Hint) domain"/>
    <property type="match status" value="1"/>
</dbReference>
<feature type="compositionally biased region" description="Polar residues" evidence="2">
    <location>
        <begin position="2311"/>
        <end position="2320"/>
    </location>
</feature>
<protein>
    <recommendedName>
        <fullName evidence="4">Hint domain-containing protein</fullName>
    </recommendedName>
</protein>
<organism evidence="5 6">
    <name type="scientific">Rugosimonospora africana</name>
    <dbReference type="NCBI Taxonomy" id="556532"/>
    <lineage>
        <taxon>Bacteria</taxon>
        <taxon>Bacillati</taxon>
        <taxon>Actinomycetota</taxon>
        <taxon>Actinomycetes</taxon>
        <taxon>Micromonosporales</taxon>
        <taxon>Micromonosporaceae</taxon>
        <taxon>Rugosimonospora</taxon>
    </lineage>
</organism>
<dbReference type="SMART" id="SM00306">
    <property type="entry name" value="HintN"/>
    <property type="match status" value="1"/>
</dbReference>
<dbReference type="PANTHER" id="PTHR32305:SF15">
    <property type="entry name" value="PROTEIN RHSA-RELATED"/>
    <property type="match status" value="1"/>
</dbReference>
<dbReference type="Gene3D" id="2.180.10.10">
    <property type="entry name" value="RHS repeat-associated core"/>
    <property type="match status" value="6"/>
</dbReference>
<dbReference type="InterPro" id="IPR013783">
    <property type="entry name" value="Ig-like_fold"/>
</dbReference>
<evidence type="ECO:0000313" key="5">
    <source>
        <dbReference type="EMBL" id="GIH15521.1"/>
    </source>
</evidence>
<feature type="compositionally biased region" description="Pro residues" evidence="2">
    <location>
        <begin position="2405"/>
        <end position="2424"/>
    </location>
</feature>
<evidence type="ECO:0000313" key="6">
    <source>
        <dbReference type="Proteomes" id="UP000642748"/>
    </source>
</evidence>
<feature type="signal peptide" evidence="3">
    <location>
        <begin position="1"/>
        <end position="38"/>
    </location>
</feature>
<dbReference type="Gene3D" id="2.170.16.10">
    <property type="entry name" value="Hedgehog/Intein (Hint) domain"/>
    <property type="match status" value="1"/>
</dbReference>
<sequence length="3055" mass="324075">MLRLPRRTRWRAWRTGTAVATTLVMVAAGLSWSGTAAAAPAKRPSGGAAVAPPGDGGWKPAKPPKSTTAPYKARAGTGGPPVLKPDPKAKRVKELTDHRTVNSSYFQMSDGSVQQEVSAAPVNYRDAKGAWHSIDSTVKPLSHNGFTAGAQGNSLQTYFSEDAASLLRIEQGPVSVQLGADGASTTARKTSGASVSYLHAYPGADLTYQVGPEGVKEGLVLSKAPAAGQSYSFTVRVGGGLVARQLPDGAVELAASESGTAAFTIPAPYMSDAKDDANSPYGKVYSRKVSQKMTFDAASGIVHLTVTPDAKWLADSKRVYPVTVDPTILVSPTPSTAANTMIQAEDPSGNNSTSWRLSVGTTTNGAVRTLIKFPLPSIPAGTTIASADLALYYDQTFTTDANNVPMQALQANAPWTPATATWTNASSIGGPVAGTATMTARAAGVWVHFPVASAVQNWVNGTTNNGFVLKATNEATLGQGGPRFEGSIYAYGGEVVNYPRLVITYGVPGVAVNPPSVIHATGAELSWPAYTNTTGNADNDLAEYQVHRSVFESFTPAQNTLLAPVASTSKSFVDSTAVPTAADNSDPYGNAYYYMVAVKTKGGKLIPGPTQLVRLPKAGRTTLLVPVVAATTLASGQPTTVLNTLSNSGTAEPWLEVGDNSSTYGVARSVFDFGALSQVPAGSKVLDAYLKAWQETTTTGTTGAVYELHGLTRSFTGTQATWNSAATGTAWTTAGGDFSTTVGGTVSGLTNDPSRQNFDATSIVQGWVTTPSGNHGLLVKLKAEASTSPQERTIFAGPKTAEPSLAPQLVVTYLDTSTAATYYAPSTPTDMVVGQTYNTPVTINNTTSATWPAASEVLTYHWLQPDGTDVTGSANQLRTKLPADLAAGATVTLNAQVTPPAPTGGNESEGYSIAWDMLDTSTGTYLSGGTAASASKNAGAVPAAGTSGAGSLKQQVSVDPSGNNQLGLEHFYQYSTTPTGAGTNLYTNISSGNTVWNYDILSNPSVGFTTLLRLSYNSLSTFDTGNGFGWSIEASTPTRLGQALQITPPGNPNEVVAVDGTGNAHKWTLNTTTNQWDSPPGVHLHLQKLNPDCKPQTEDARAWSMTRPDRTVYYFDCAGFPTSTVDNNGNEADFTYSHRQSQNKPTEFLTYITDPMFRQTLTLTYYNKGDSYSYVDPATGLLVAATNLTAPGIVDSIKSITDVSGRTINFYYTLNGLLGRLVDGANDSSLAKTFNFTYDATQGMKNVKLATVKDPLGHTSNLSYYPTSSTWKWMTQSVTDRLNQITKFDYLAQEPTTGASQQTVVTNGNGHPWTYQIDSAGRMVQVTDPNTHTTKLAWDTDNNVKTLTEANGAVTTYTYDPKTGYPLTEIDPQEAPLSTTYTYQYSPDGYIADLTDVTSPAGRRTHYEYYKDAAGNSTGNVYTVREPKGTATGSGYTTTYDYDSAGRVVTVTDANGHPTTYGYLRADIPESVYDPTGLPTTVFDPLGHVTTTVYGPRGEPTTVFDPNGAKATQNYDVFGRPTDATIPKDHTANPPVVINYPKPVYDRNDNIVSSTDPAGAVTTAVYDANDQLSSTTLPPNDSAAARVISYTYDSVGNQQTVTEPIGNVLKDGSYKTTLGYDDANQLTSVTDAMNHVTVIGYDNVGNKQTVQEPKGTKAKDSSYATTYGYDKDHRQTTTKDALGNTSVVGYDPDGLVVSSSDQNGVRTTYSLDQNGRVYQVHVPHSGDKSVECEPTNANITCNTTGYTYDPVGNLTAVSSPRSFADGVTPGSFTTEATYNAANQRVTEYGAYDASLDANNRYGKNFRPQTDYTYDADGRVRSVTQWVREPDKQPTSITSTTDYFDTGWIRHTTDPFNITTDYDYNNRGQQTFRKLIPAELSTADADVARQMNWGYYTDGSLASSTDTGLPNSWQDQILTADSATAWARGVGCTPGAPGTGYNGSTFSDCGTSFSWNISVPDGADGDYSVYVWIPKDAHMASGDPAIYGNPSIYYVDDPNHSNNHVDVTQSDHAGSWVQLSNPANSTGKWTFKPGMHTIEMTAGIADAVRVVRNDTTGTGGTTPQPPVSFTFHYDANGNQHELDDLSPTDPATAAGTPTAQFNQYLTEFDPLDRPYQLQEMKGATVAHKLIYGYDDNGNLKSLNNDAATNIYDYDGRDALIHVSNQQSAGGPVVNTGYSYFPNGQRETQTKGNNDAVSYSYNLDGTLSRMLETTGYPQLNQVDVHNLTYDANNNISQDIFAVGNADQPAASLGRTQNYLYSPNNQLTRVNKESDTKAKESYDYDSLGEITKQTLGDQPEDQTVDNTYDRGRLVSSTPEQTDFPTVGYQYDAAGRMTIVGNRLLTPNDPTSTFTAEASQQYRYDGFDNIVYQASSAKLGTADQFTTSTASAYDSLNRAITSSSFVNATPPPDPNAPPPDPNAPPPDPNAGKIGDQTFDYLATSKTVNTEQAIFAAGGTDTKTYDYDPSGERLAMEHSVFIEPPGSNETLYYTYDPHQDVEALTGADGFPVTTYGYTAYGLDDRVAYKGDTPPTMDSGRDKPIQGPDGTDIPDLYPLNTYRFNSARQAASTGNLDMGFRTYNPGIGQFLNRDSYDGAGADAGLAGGRYGFGGGNPLSNIELDGHISKATGDAIAMGVIGAVGCAFVAAATVGVGGLACAVAFGALTGVTYQSDLCAAGQGSCSGAALGKAALIGAVGGLAGGLLGGATAAVLPEAMAGWATGAIAGTVGGAAGGAAAYGTGCALGSECSVGGLGKAAAEGAAFGAVFGTAFGAAEDITGGAGGCSFSADTRVQLADGSTKNISDLKPGDKVKSTDTTTGKTKDSTTSAVWVNHDTDLYDLTVHTGTGDQVIHTTANHRFYDHTTHSWVEAAKLHKGDQLTTDDGTTVTVKGGATPANSTGDMWDITVPGDHDFYVVAGTTAVLVHNACYAKRTESRNLVAAAVERQLQRGWADIAQGHLKPGELEAYYNDVDNGKWGGARRWLGTAIHRAVEEDLTATHGARFEYTANKDPDFLDTQNDVRVELTTRADFLDHWFFRTPLYMKAMYVFYARPGQLPGRP</sequence>
<dbReference type="InterPro" id="IPR031325">
    <property type="entry name" value="RHS_repeat"/>
</dbReference>